<dbReference type="EMBL" id="QCYK01000003">
    <property type="protein sequence ID" value="PUZ22859.1"/>
    <property type="molecule type" value="Genomic_DNA"/>
</dbReference>
<sequence>MKNMKYRLLTALLLCAGLFTKAQISMTAQVPAAGVLQKAQLWNILLVSASEQPVDVRIILRLSDPHTNQPILTGVSRTFTLTKGARQVTVQDAGPVAYEYLSPNVDRSINGLLTVGNYLACYSLEVVNIKFGEQAVEDCVPFAVEPLAPPMLNMPADKSQLDAVFPQFTWLPPAPVNVFTDLNYDLLLTEVRTGQSPDEAIQQNAPVFTSTHIKDLYYNYPASGVALDTSKTYAWTVIARNAAAFAAQTEVWTFKLKGLPGKPHLPASAYVQLRKELDGNVAALSGSLKFYYMNVPGDKRVHYEIIGLNEQNTVVGSGEVNLQPGDNMLELPVEKGMRLSSQKTYLFRVLNSRNEYWQMKFVYSQE</sequence>
<evidence type="ECO:0000256" key="1">
    <source>
        <dbReference type="SAM" id="SignalP"/>
    </source>
</evidence>
<feature type="signal peptide" evidence="1">
    <location>
        <begin position="1"/>
        <end position="22"/>
    </location>
</feature>
<comment type="caution">
    <text evidence="2">The sequence shown here is derived from an EMBL/GenBank/DDBJ whole genome shotgun (WGS) entry which is preliminary data.</text>
</comment>
<dbReference type="Gene3D" id="2.60.40.10">
    <property type="entry name" value="Immunoglobulins"/>
    <property type="match status" value="1"/>
</dbReference>
<accession>A0A2T7BCN6</accession>
<feature type="chain" id="PRO_5015457407" description="DUF928 domain-containing protein" evidence="1">
    <location>
        <begin position="23"/>
        <end position="366"/>
    </location>
</feature>
<keyword evidence="3" id="KW-1185">Reference proteome</keyword>
<reference evidence="2 3" key="1">
    <citation type="submission" date="2018-04" db="EMBL/GenBank/DDBJ databases">
        <title>Chitinophaga fuyangensis sp. nov., isolated from soil in a chemical factory.</title>
        <authorList>
            <person name="Chen K."/>
        </authorList>
    </citation>
    <scope>NUCLEOTIDE SEQUENCE [LARGE SCALE GENOMIC DNA]</scope>
    <source>
        <strain evidence="2 3">LY-1</strain>
    </source>
</reference>
<evidence type="ECO:0008006" key="4">
    <source>
        <dbReference type="Google" id="ProtNLM"/>
    </source>
</evidence>
<dbReference type="Proteomes" id="UP000244450">
    <property type="component" value="Unassembled WGS sequence"/>
</dbReference>
<evidence type="ECO:0000313" key="2">
    <source>
        <dbReference type="EMBL" id="PUZ22859.1"/>
    </source>
</evidence>
<name>A0A2T7BCN6_9BACT</name>
<organism evidence="2 3">
    <name type="scientific">Chitinophaga parva</name>
    <dbReference type="NCBI Taxonomy" id="2169414"/>
    <lineage>
        <taxon>Bacteria</taxon>
        <taxon>Pseudomonadati</taxon>
        <taxon>Bacteroidota</taxon>
        <taxon>Chitinophagia</taxon>
        <taxon>Chitinophagales</taxon>
        <taxon>Chitinophagaceae</taxon>
        <taxon>Chitinophaga</taxon>
    </lineage>
</organism>
<dbReference type="InterPro" id="IPR013783">
    <property type="entry name" value="Ig-like_fold"/>
</dbReference>
<keyword evidence="1" id="KW-0732">Signal</keyword>
<proteinExistence type="predicted"/>
<gene>
    <name evidence="2" type="ORF">DCC81_20785</name>
</gene>
<protein>
    <recommendedName>
        <fullName evidence="4">DUF928 domain-containing protein</fullName>
    </recommendedName>
</protein>
<evidence type="ECO:0000313" key="3">
    <source>
        <dbReference type="Proteomes" id="UP000244450"/>
    </source>
</evidence>
<dbReference type="AlphaFoldDB" id="A0A2T7BCN6"/>